<feature type="signal peptide" evidence="2">
    <location>
        <begin position="1"/>
        <end position="18"/>
    </location>
</feature>
<organism evidence="3 4">
    <name type="scientific">Basidiobolus meristosporus CBS 931.73</name>
    <dbReference type="NCBI Taxonomy" id="1314790"/>
    <lineage>
        <taxon>Eukaryota</taxon>
        <taxon>Fungi</taxon>
        <taxon>Fungi incertae sedis</taxon>
        <taxon>Zoopagomycota</taxon>
        <taxon>Entomophthoromycotina</taxon>
        <taxon>Basidiobolomycetes</taxon>
        <taxon>Basidiobolales</taxon>
        <taxon>Basidiobolaceae</taxon>
        <taxon>Basidiobolus</taxon>
    </lineage>
</organism>
<accession>A0A1Y1VRT5</accession>
<comment type="caution">
    <text evidence="3">The sequence shown here is derived from an EMBL/GenBank/DDBJ whole genome shotgun (WGS) entry which is preliminary data.</text>
</comment>
<dbReference type="InParanoid" id="A0A1Y1VRT5"/>
<keyword evidence="4" id="KW-1185">Reference proteome</keyword>
<evidence type="ECO:0000256" key="1">
    <source>
        <dbReference type="SAM" id="MobiDB-lite"/>
    </source>
</evidence>
<gene>
    <name evidence="3" type="ORF">K493DRAFT_11282</name>
</gene>
<dbReference type="Proteomes" id="UP000193498">
    <property type="component" value="Unassembled WGS sequence"/>
</dbReference>
<sequence length="192" mass="21192">MNLAILVFISTLLAFANAQFFDEDLRREGYDIPVSPSQPLYRDSLRFARRKVCKYNPGAKPTTHTTKTSQTTTRTTKTTSRTTKTTTRTTKTTTRTTETTARTTKTTTRTTHKPSQTTETPTETPSCPVPGGPCHVNELRCSGYAYAQCNLGRWTLRDCSKDGSMICVEAGASLFCGPSRNYVLRGCSGVPK</sequence>
<proteinExistence type="predicted"/>
<feature type="chain" id="PRO_5013028089" description="Carbohydrate-binding module family 19 domain-containing protein" evidence="2">
    <location>
        <begin position="19"/>
        <end position="192"/>
    </location>
</feature>
<evidence type="ECO:0000313" key="4">
    <source>
        <dbReference type="Proteomes" id="UP000193498"/>
    </source>
</evidence>
<protein>
    <recommendedName>
        <fullName evidence="5">Carbohydrate-binding module family 19 domain-containing protein</fullName>
    </recommendedName>
</protein>
<feature type="compositionally biased region" description="Low complexity" evidence="1">
    <location>
        <begin position="59"/>
        <end position="125"/>
    </location>
</feature>
<evidence type="ECO:0000256" key="2">
    <source>
        <dbReference type="SAM" id="SignalP"/>
    </source>
</evidence>
<dbReference type="STRING" id="1314790.A0A1Y1VRT5"/>
<feature type="region of interest" description="Disordered" evidence="1">
    <location>
        <begin position="55"/>
        <end position="128"/>
    </location>
</feature>
<evidence type="ECO:0008006" key="5">
    <source>
        <dbReference type="Google" id="ProtNLM"/>
    </source>
</evidence>
<dbReference type="AlphaFoldDB" id="A0A1Y1VRT5"/>
<evidence type="ECO:0000313" key="3">
    <source>
        <dbReference type="EMBL" id="ORX63998.1"/>
    </source>
</evidence>
<reference evidence="3 4" key="1">
    <citation type="submission" date="2016-07" db="EMBL/GenBank/DDBJ databases">
        <title>Pervasive Adenine N6-methylation of Active Genes in Fungi.</title>
        <authorList>
            <consortium name="DOE Joint Genome Institute"/>
            <person name="Mondo S.J."/>
            <person name="Dannebaum R.O."/>
            <person name="Kuo R.C."/>
            <person name="Labutti K."/>
            <person name="Haridas S."/>
            <person name="Kuo A."/>
            <person name="Salamov A."/>
            <person name="Ahrendt S.R."/>
            <person name="Lipzen A."/>
            <person name="Sullivan W."/>
            <person name="Andreopoulos W.B."/>
            <person name="Clum A."/>
            <person name="Lindquist E."/>
            <person name="Daum C."/>
            <person name="Ramamoorthy G.K."/>
            <person name="Gryganskyi A."/>
            <person name="Culley D."/>
            <person name="Magnuson J.K."/>
            <person name="James T.Y."/>
            <person name="O'Malley M.A."/>
            <person name="Stajich J.E."/>
            <person name="Spatafora J.W."/>
            <person name="Visel A."/>
            <person name="Grigoriev I.V."/>
        </authorList>
    </citation>
    <scope>NUCLEOTIDE SEQUENCE [LARGE SCALE GENOMIC DNA]</scope>
    <source>
        <strain evidence="3 4">CBS 931.73</strain>
    </source>
</reference>
<keyword evidence="2" id="KW-0732">Signal</keyword>
<name>A0A1Y1VRT5_9FUNG</name>
<dbReference type="EMBL" id="MCFE01001246">
    <property type="protein sequence ID" value="ORX63998.1"/>
    <property type="molecule type" value="Genomic_DNA"/>
</dbReference>